<reference evidence="2" key="2">
    <citation type="submission" date="2025-09" db="UniProtKB">
        <authorList>
            <consortium name="Ensembl"/>
        </authorList>
    </citation>
    <scope>IDENTIFICATION</scope>
</reference>
<dbReference type="Proteomes" id="UP000261540">
    <property type="component" value="Unplaced"/>
</dbReference>
<reference evidence="2" key="1">
    <citation type="submission" date="2025-08" db="UniProtKB">
        <authorList>
            <consortium name="Ensembl"/>
        </authorList>
    </citation>
    <scope>IDENTIFICATION</scope>
</reference>
<protein>
    <recommendedName>
        <fullName evidence="1">C-type lectin domain-containing protein</fullName>
    </recommendedName>
</protein>
<dbReference type="SMART" id="SM00034">
    <property type="entry name" value="CLECT"/>
    <property type="match status" value="1"/>
</dbReference>
<proteinExistence type="predicted"/>
<keyword evidence="3" id="KW-1185">Reference proteome</keyword>
<feature type="domain" description="C-type lectin" evidence="1">
    <location>
        <begin position="30"/>
        <end position="143"/>
    </location>
</feature>
<dbReference type="PANTHER" id="PTHR45784:SF3">
    <property type="entry name" value="C-TYPE LECTIN DOMAIN FAMILY 4 MEMBER K-LIKE-RELATED"/>
    <property type="match status" value="1"/>
</dbReference>
<dbReference type="InterPro" id="IPR001304">
    <property type="entry name" value="C-type_lectin-like"/>
</dbReference>
<dbReference type="CDD" id="cd00037">
    <property type="entry name" value="CLECT"/>
    <property type="match status" value="1"/>
</dbReference>
<dbReference type="InterPro" id="IPR016187">
    <property type="entry name" value="CTDL_fold"/>
</dbReference>
<dbReference type="GeneTree" id="ENSGT00950000183411"/>
<dbReference type="PANTHER" id="PTHR45784">
    <property type="entry name" value="C-TYPE LECTIN DOMAIN FAMILY 20 MEMBER A-RELATED"/>
    <property type="match status" value="1"/>
</dbReference>
<sequence>IPLFILSQLPCVCSFVSQVYSRLPVLSSWFGHYNLILVNSNMTWNEALKYCRMNYLDLVSVHNDEIQYWVSRMAETASTDHVWLGLRFSCSLIFWVWVSTENVSYQNWETNTNFCGNTGAVQSKDPHYWVSLPMTEKLNFICSRCPSKSPAWQNMPSWTLWPQ</sequence>
<dbReference type="SUPFAM" id="SSF56436">
    <property type="entry name" value="C-type lectin-like"/>
    <property type="match status" value="1"/>
</dbReference>
<dbReference type="PROSITE" id="PS50041">
    <property type="entry name" value="C_TYPE_LECTIN_2"/>
    <property type="match status" value="1"/>
</dbReference>
<dbReference type="InterPro" id="IPR016186">
    <property type="entry name" value="C-type_lectin-like/link_sf"/>
</dbReference>
<dbReference type="Ensembl" id="ENSPKIT00000020064.1">
    <property type="protein sequence ID" value="ENSPKIP00000039065.1"/>
    <property type="gene ID" value="ENSPKIG00000016577.1"/>
</dbReference>
<evidence type="ECO:0000313" key="3">
    <source>
        <dbReference type="Proteomes" id="UP000261540"/>
    </source>
</evidence>
<evidence type="ECO:0000313" key="2">
    <source>
        <dbReference type="Ensembl" id="ENSPKIP00000039065.1"/>
    </source>
</evidence>
<dbReference type="Gene3D" id="3.10.100.10">
    <property type="entry name" value="Mannose-Binding Protein A, subunit A"/>
    <property type="match status" value="1"/>
</dbReference>
<organism evidence="2 3">
    <name type="scientific">Paramormyrops kingsleyae</name>
    <dbReference type="NCBI Taxonomy" id="1676925"/>
    <lineage>
        <taxon>Eukaryota</taxon>
        <taxon>Metazoa</taxon>
        <taxon>Chordata</taxon>
        <taxon>Craniata</taxon>
        <taxon>Vertebrata</taxon>
        <taxon>Euteleostomi</taxon>
        <taxon>Actinopterygii</taxon>
        <taxon>Neopterygii</taxon>
        <taxon>Teleostei</taxon>
        <taxon>Osteoglossocephala</taxon>
        <taxon>Osteoglossomorpha</taxon>
        <taxon>Osteoglossiformes</taxon>
        <taxon>Mormyridae</taxon>
        <taxon>Paramormyrops</taxon>
    </lineage>
</organism>
<dbReference type="Pfam" id="PF00059">
    <property type="entry name" value="Lectin_C"/>
    <property type="match status" value="1"/>
</dbReference>
<name>A0A3B3T8S0_9TELE</name>
<evidence type="ECO:0000259" key="1">
    <source>
        <dbReference type="PROSITE" id="PS50041"/>
    </source>
</evidence>
<dbReference type="AlphaFoldDB" id="A0A3B3T8S0"/>
<accession>A0A3B3T8S0</accession>